<evidence type="ECO:0000313" key="1">
    <source>
        <dbReference type="EMBL" id="RHC16806.1"/>
    </source>
</evidence>
<accession>A0A3R6DZR6</accession>
<proteinExistence type="predicted"/>
<reference evidence="1 2" key="1">
    <citation type="submission" date="2018-08" db="EMBL/GenBank/DDBJ databases">
        <title>A genome reference for cultivated species of the human gut microbiota.</title>
        <authorList>
            <person name="Zou Y."/>
            <person name="Xue W."/>
            <person name="Luo G."/>
        </authorList>
    </citation>
    <scope>NUCLEOTIDE SEQUENCE [LARGE SCALE GENOMIC DNA]</scope>
    <source>
        <strain evidence="1 2">AM37-1AC</strain>
    </source>
</reference>
<sequence>MCDFCKNYSDNRIFGTDIPIKKCANETDLTDAQIMKNTGDKVPGIIIYKGCKAAGYFDIVFCPMCGRKLAEE</sequence>
<dbReference type="Proteomes" id="UP000283513">
    <property type="component" value="Unassembled WGS sequence"/>
</dbReference>
<protein>
    <submittedName>
        <fullName evidence="1">Uncharacterized protein</fullName>
    </submittedName>
</protein>
<dbReference type="EMBL" id="QSHO01000008">
    <property type="protein sequence ID" value="RHC16806.1"/>
    <property type="molecule type" value="Genomic_DNA"/>
</dbReference>
<gene>
    <name evidence="1" type="ORF">DW856_10905</name>
</gene>
<name>A0A3R6DZR6_9FIRM</name>
<comment type="caution">
    <text evidence="1">The sequence shown here is derived from an EMBL/GenBank/DDBJ whole genome shotgun (WGS) entry which is preliminary data.</text>
</comment>
<evidence type="ECO:0000313" key="2">
    <source>
        <dbReference type="Proteomes" id="UP000283513"/>
    </source>
</evidence>
<organism evidence="1 2">
    <name type="scientific">Roseburia intestinalis</name>
    <dbReference type="NCBI Taxonomy" id="166486"/>
    <lineage>
        <taxon>Bacteria</taxon>
        <taxon>Bacillati</taxon>
        <taxon>Bacillota</taxon>
        <taxon>Clostridia</taxon>
        <taxon>Lachnospirales</taxon>
        <taxon>Lachnospiraceae</taxon>
        <taxon>Roseburia</taxon>
    </lineage>
</organism>
<dbReference type="AlphaFoldDB" id="A0A3R6DZR6"/>